<feature type="domain" description="LysM" evidence="1">
    <location>
        <begin position="42"/>
        <end position="85"/>
    </location>
</feature>
<reference evidence="3" key="1">
    <citation type="journal article" date="2008" name="Science">
        <title>Genome of an endosymbiont coupling N2 fixation to cellulolysis within RT protist cells in termite gut.</title>
        <authorList>
            <person name="Hongoh Y."/>
            <person name="Sharma V.K."/>
            <person name="Prakash T."/>
            <person name="Noda S."/>
            <person name="Toh H."/>
            <person name="Taylor T.D."/>
            <person name="Kudo T."/>
            <person name="Sakaki Y."/>
            <person name="Toyoda A."/>
            <person name="Hattori M."/>
            <person name="Ohkuma M."/>
        </authorList>
    </citation>
    <scope>NUCLEOTIDE SEQUENCE [LARGE SCALE GENOMIC DNA]</scope>
</reference>
<dbReference type="EMBL" id="AP010656">
    <property type="protein sequence ID" value="BAG83738.1"/>
    <property type="molecule type" value="Genomic_DNA"/>
</dbReference>
<dbReference type="HOGENOM" id="CLU_028261_0_1_10"/>
<dbReference type="InterPro" id="IPR018392">
    <property type="entry name" value="LysM"/>
</dbReference>
<gene>
    <name evidence="2" type="ordered locus">CFPG_475</name>
</gene>
<dbReference type="Proteomes" id="UP000000723">
    <property type="component" value="Chromosome"/>
</dbReference>
<accession>B6YRB6</accession>
<dbReference type="Pfam" id="PF01476">
    <property type="entry name" value="LysM"/>
    <property type="match status" value="2"/>
</dbReference>
<dbReference type="InterPro" id="IPR028082">
    <property type="entry name" value="Peripla_BP_I"/>
</dbReference>
<dbReference type="CDD" id="cd00118">
    <property type="entry name" value="LysM"/>
    <property type="match status" value="2"/>
</dbReference>
<dbReference type="eggNOG" id="COG1388">
    <property type="taxonomic scope" value="Bacteria"/>
</dbReference>
<protein>
    <recommendedName>
        <fullName evidence="1">LysM domain-containing protein</fullName>
    </recommendedName>
</protein>
<feature type="domain" description="LysM" evidence="1">
    <location>
        <begin position="93"/>
        <end position="137"/>
    </location>
</feature>
<dbReference type="STRING" id="511995.CFPG_475"/>
<dbReference type="SUPFAM" id="SSF54106">
    <property type="entry name" value="LysM domain"/>
    <property type="match status" value="2"/>
</dbReference>
<keyword evidence="3" id="KW-1185">Reference proteome</keyword>
<dbReference type="OrthoDB" id="2149800at2"/>
<proteinExistence type="predicted"/>
<organism evidence="2 3">
    <name type="scientific">Azobacteroides pseudotrichonymphae genomovar. CFP2</name>
    <dbReference type="NCBI Taxonomy" id="511995"/>
    <lineage>
        <taxon>Bacteria</taxon>
        <taxon>Pseudomonadati</taxon>
        <taxon>Bacteroidota</taxon>
        <taxon>Bacteroidia</taxon>
        <taxon>Bacteroidales</taxon>
        <taxon>Candidatus Azobacteroides</taxon>
    </lineage>
</organism>
<dbReference type="AlphaFoldDB" id="B6YRB6"/>
<dbReference type="SMART" id="SM00257">
    <property type="entry name" value="LysM"/>
    <property type="match status" value="2"/>
</dbReference>
<dbReference type="SUPFAM" id="SSF53822">
    <property type="entry name" value="Periplasmic binding protein-like I"/>
    <property type="match status" value="1"/>
</dbReference>
<dbReference type="eggNOG" id="COG0683">
    <property type="taxonomic scope" value="Bacteria"/>
</dbReference>
<name>B6YRB6_AZOPC</name>
<dbReference type="InterPro" id="IPR036779">
    <property type="entry name" value="LysM_dom_sf"/>
</dbReference>
<dbReference type="KEGG" id="aps:CFPG_475"/>
<sequence>MVFMSQKMFVFLLFVTILFSSLKFEQVFCAKSVLFAQSEDYFQHTVRQGETVYSLSKMYGIPLEDIYHLNPKSEIGIKVGTQLKIPSKSDLFFYHIIQSKETLYSVSQKYRVKEEDILEVNPKLSIETFTTGKTICIPVSKRDTCINESQGVHMVKVALLLPFGLKDRTYKNIRGRHMLEYYEGLLVALRDIKANGISVSLQVFDIGSEISSLQSIFNNPCIQSVNLIIGGVTGKQIKLISDFSDKYNIPYVIPFTSKCDEPLFHSNTYQINTPQPYLYSRVSAAFCSKYKDANIIFYSPNFSGNKMDFVDIVQKDLKLREIAYKVIGDSNPAYSDVIKVLDGNKNNVFVLSDDGQDILAKLICLLKIKKESRTYFSISLFGYPAWQVYGMKQTSDFFRFNVVFYSIFYADFTSQKVKSFCNSYRYWYSKNLINSYPRYGMLGYDMGMFFIQLLNKYGISLAENINKSDYLGIQTSFYFERLNNYSGFINTNLYWVEFNKDFTISSHRILVK</sequence>
<evidence type="ECO:0000259" key="1">
    <source>
        <dbReference type="PROSITE" id="PS51782"/>
    </source>
</evidence>
<evidence type="ECO:0000313" key="2">
    <source>
        <dbReference type="EMBL" id="BAG83738.1"/>
    </source>
</evidence>
<dbReference type="Gene3D" id="3.40.50.2300">
    <property type="match status" value="2"/>
</dbReference>
<evidence type="ECO:0000313" key="3">
    <source>
        <dbReference type="Proteomes" id="UP000000723"/>
    </source>
</evidence>
<dbReference type="PROSITE" id="PS51782">
    <property type="entry name" value="LYSM"/>
    <property type="match status" value="2"/>
</dbReference>
<dbReference type="Gene3D" id="3.10.350.10">
    <property type="entry name" value="LysM domain"/>
    <property type="match status" value="2"/>
</dbReference>